<dbReference type="InterPro" id="IPR001498">
    <property type="entry name" value="Impact_N"/>
</dbReference>
<accession>A0AAE3JCY2</accession>
<dbReference type="AlphaFoldDB" id="A0AAE3JCY2"/>
<organism evidence="4 5">
    <name type="scientific">Anthropogastromicrobium aceti</name>
    <dbReference type="NCBI Taxonomy" id="2981768"/>
    <lineage>
        <taxon>Bacteria</taxon>
        <taxon>Bacillati</taxon>
        <taxon>Bacillota</taxon>
        <taxon>Clostridia</taxon>
        <taxon>Lachnospirales</taxon>
        <taxon>Lachnospiraceae</taxon>
        <taxon>Anthropogastromicrobium</taxon>
    </lineage>
</organism>
<dbReference type="Gene3D" id="3.30.230.30">
    <property type="entry name" value="Impact, N-terminal domain"/>
    <property type="match status" value="1"/>
</dbReference>
<sequence length="220" mass="24534">MSEAYKTVYIGDTAEIVEKKSRFIANLEHVESEEEALAYIETIRKKYWDARHNCYAYCIGKKQELKRCSDDGEPSQTAGKPMLDVLTGAGLCDTVVVVTRYFGGTLLGTGGLVRAYTAAAKAGVEASEVIEKIPAVQFLVKVTYNQIGTLLYLLGQRGYSQLESEYAEDVSVRFLVPLTERASMEKQLLESFQGSAKTEIEDYGYYAKNGKELLLFEEEV</sequence>
<dbReference type="InterPro" id="IPR015269">
    <property type="entry name" value="UPF0029_Impact_C"/>
</dbReference>
<evidence type="ECO:0000256" key="1">
    <source>
        <dbReference type="ARBA" id="ARBA00007665"/>
    </source>
</evidence>
<dbReference type="Pfam" id="PF01205">
    <property type="entry name" value="Impact_N"/>
    <property type="match status" value="1"/>
</dbReference>
<comment type="caution">
    <text evidence="4">The sequence shown here is derived from an EMBL/GenBank/DDBJ whole genome shotgun (WGS) entry which is preliminary data.</text>
</comment>
<dbReference type="InterPro" id="IPR020569">
    <property type="entry name" value="UPF0029_Impact_CS"/>
</dbReference>
<dbReference type="NCBIfam" id="TIGR00257">
    <property type="entry name" value="IMPACT_YIGZ"/>
    <property type="match status" value="1"/>
</dbReference>
<dbReference type="InterPro" id="IPR023582">
    <property type="entry name" value="Impact"/>
</dbReference>
<dbReference type="InterPro" id="IPR015796">
    <property type="entry name" value="Impact_YigZ-like"/>
</dbReference>
<dbReference type="RefSeq" id="WP_262537063.1">
    <property type="nucleotide sequence ID" value="NZ_JAJEQN010000027.1"/>
</dbReference>
<dbReference type="SUPFAM" id="SSF54980">
    <property type="entry name" value="EF-G C-terminal domain-like"/>
    <property type="match status" value="1"/>
</dbReference>
<gene>
    <name evidence="4" type="ORF">LKD48_10775</name>
</gene>
<dbReference type="EMBL" id="JAJEQN010000027">
    <property type="protein sequence ID" value="MCC2222113.1"/>
    <property type="molecule type" value="Genomic_DNA"/>
</dbReference>
<name>A0AAE3JCY2_9FIRM</name>
<protein>
    <submittedName>
        <fullName evidence="4">YigZ family protein</fullName>
    </submittedName>
</protein>
<dbReference type="InterPro" id="IPR036956">
    <property type="entry name" value="Impact_N_sf"/>
</dbReference>
<keyword evidence="5" id="KW-1185">Reference proteome</keyword>
<feature type="domain" description="UPF0029" evidence="3">
    <location>
        <begin position="140"/>
        <end position="194"/>
    </location>
</feature>
<dbReference type="SUPFAM" id="SSF54211">
    <property type="entry name" value="Ribosomal protein S5 domain 2-like"/>
    <property type="match status" value="1"/>
</dbReference>
<dbReference type="PANTHER" id="PTHR16301">
    <property type="entry name" value="IMPACT-RELATED"/>
    <property type="match status" value="1"/>
</dbReference>
<proteinExistence type="inferred from homology"/>
<evidence type="ECO:0000259" key="2">
    <source>
        <dbReference type="Pfam" id="PF01205"/>
    </source>
</evidence>
<dbReference type="PROSITE" id="PS00910">
    <property type="entry name" value="UPF0029"/>
    <property type="match status" value="1"/>
</dbReference>
<evidence type="ECO:0000313" key="5">
    <source>
        <dbReference type="Proteomes" id="UP001198200"/>
    </source>
</evidence>
<dbReference type="InterPro" id="IPR035647">
    <property type="entry name" value="EFG_III/V"/>
</dbReference>
<dbReference type="Gene3D" id="3.30.70.240">
    <property type="match status" value="1"/>
</dbReference>
<dbReference type="Pfam" id="PF09186">
    <property type="entry name" value="DUF1949"/>
    <property type="match status" value="1"/>
</dbReference>
<dbReference type="GO" id="GO:0006446">
    <property type="term" value="P:regulation of translational initiation"/>
    <property type="evidence" value="ECO:0007669"/>
    <property type="project" value="TreeGrafter"/>
</dbReference>
<dbReference type="PANTHER" id="PTHR16301:SF20">
    <property type="entry name" value="IMPACT FAMILY MEMBER YIGZ"/>
    <property type="match status" value="1"/>
</dbReference>
<comment type="similarity">
    <text evidence="1">Belongs to the IMPACT family.</text>
</comment>
<dbReference type="GO" id="GO:0005737">
    <property type="term" value="C:cytoplasm"/>
    <property type="evidence" value="ECO:0007669"/>
    <property type="project" value="TreeGrafter"/>
</dbReference>
<reference evidence="4 5" key="1">
    <citation type="submission" date="2021-10" db="EMBL/GenBank/DDBJ databases">
        <title>Anaerobic single-cell dispensing facilitates the cultivation of human gut bacteria.</title>
        <authorList>
            <person name="Afrizal A."/>
        </authorList>
    </citation>
    <scope>NUCLEOTIDE SEQUENCE [LARGE SCALE GENOMIC DNA]</scope>
    <source>
        <strain evidence="4 5">CLA-AA-H224</strain>
    </source>
</reference>
<dbReference type="InterPro" id="IPR020568">
    <property type="entry name" value="Ribosomal_Su5_D2-typ_SF"/>
</dbReference>
<feature type="domain" description="Impact N-terminal" evidence="2">
    <location>
        <begin position="19"/>
        <end position="122"/>
    </location>
</feature>
<evidence type="ECO:0000313" key="4">
    <source>
        <dbReference type="EMBL" id="MCC2222113.1"/>
    </source>
</evidence>
<dbReference type="Proteomes" id="UP001198200">
    <property type="component" value="Unassembled WGS sequence"/>
</dbReference>
<evidence type="ECO:0000259" key="3">
    <source>
        <dbReference type="Pfam" id="PF09186"/>
    </source>
</evidence>